<evidence type="ECO:0000259" key="3">
    <source>
        <dbReference type="Pfam" id="PF09699"/>
    </source>
</evidence>
<feature type="domain" description="Doubled CXXCH motif" evidence="3">
    <location>
        <begin position="307"/>
        <end position="336"/>
    </location>
</feature>
<evidence type="ECO:0000256" key="2">
    <source>
        <dbReference type="PROSITE-ProRule" id="PRU00339"/>
    </source>
</evidence>
<protein>
    <submittedName>
        <fullName evidence="5">Multiheme c-type cytochrome</fullName>
    </submittedName>
</protein>
<dbReference type="Pfam" id="PF13646">
    <property type="entry name" value="HEAT_2"/>
    <property type="match status" value="1"/>
</dbReference>
<organism evidence="5 6">
    <name type="scientific">Sedimentitalea todarodis</name>
    <dbReference type="NCBI Taxonomy" id="1631240"/>
    <lineage>
        <taxon>Bacteria</taxon>
        <taxon>Pseudomonadati</taxon>
        <taxon>Pseudomonadota</taxon>
        <taxon>Alphaproteobacteria</taxon>
        <taxon>Rhodobacterales</taxon>
        <taxon>Paracoccaceae</taxon>
        <taxon>Sedimentitalea</taxon>
    </lineage>
</organism>
<sequence>MRDIFPWTFAVLMIAIGPDSVIAQQIADHPAYIGSDACTDCHAEEAEAWAGSHHQLAWTAPDGDHILGDFSGDTAAPGELQSRFLTGPTGPAIETEGPDGQLATFAVAGVVGIAPLQQYLLETEPGRLQSSDLVWDVEGKRWYDLYPDQDLPAGDGLHWTGPYKNWNGRCAECHATGFEKNYDASTKTYASTQSEIGVGCEACHGPGAAHREWALANGSYDPAQWQHLSETGLTMDFNAGAEAEIQQCAGCHSRREAFAQGNPLPGTPFHDAYRLSPLRPGQYHADGQIRDEVYVYGSFLQSKMYANGVACTDCHNPHTAERVAEGNAVCTQCHSPTGNDRFPSLRPALYDDPSHHFHESGSEGAQCKSCHMIERVYMGIDGRRDHSFRVPRPDLTAETDAPNACNDCHQEKSATWAAKAIAQWYPDSPHRGPHFSQVIAPARQNPVGQIEGLIGIVEHEDLPGIVRASALDLLAEVATPEIAERMIPGLSDPDPLVRAAAIPLQRAAGQTDILSRIVDLLSDPVKSVRIAAAREFLALRVAHMPDSYTRALNSAMTEWQRALYSNADFPEIQMVLAGIGLTTRNMPAALEAFGEAVEMDPQLVQAWTMMVRIHAALGDREAALDTVNRAIAANPEDVSLGLMRADIKG</sequence>
<evidence type="ECO:0000313" key="6">
    <source>
        <dbReference type="Proteomes" id="UP001255416"/>
    </source>
</evidence>
<accession>A0ABU3V8D8</accession>
<dbReference type="RefSeq" id="WP_316772078.1">
    <property type="nucleotide sequence ID" value="NZ_JASMWN010000001.1"/>
</dbReference>
<dbReference type="PANTHER" id="PTHR35038">
    <property type="entry name" value="DISSIMILATORY SULFITE REDUCTASE SIRA"/>
    <property type="match status" value="1"/>
</dbReference>
<dbReference type="Proteomes" id="UP001255416">
    <property type="component" value="Unassembled WGS sequence"/>
</dbReference>
<dbReference type="InterPro" id="IPR023155">
    <property type="entry name" value="Cyt_c-552/4"/>
</dbReference>
<evidence type="ECO:0000256" key="1">
    <source>
        <dbReference type="ARBA" id="ARBA00022729"/>
    </source>
</evidence>
<dbReference type="PANTHER" id="PTHR35038:SF8">
    <property type="entry name" value="C-TYPE POLYHEME CYTOCHROME OMCC"/>
    <property type="match status" value="1"/>
</dbReference>
<dbReference type="Gene3D" id="3.90.10.10">
    <property type="entry name" value="Cytochrome C3"/>
    <property type="match status" value="1"/>
</dbReference>
<dbReference type="Pfam" id="PF09699">
    <property type="entry name" value="Paired_CXXCH_1"/>
    <property type="match status" value="1"/>
</dbReference>
<dbReference type="Pfam" id="PF13435">
    <property type="entry name" value="Cytochrome_C554"/>
    <property type="match status" value="1"/>
</dbReference>
<reference evidence="6" key="1">
    <citation type="submission" date="2023-05" db="EMBL/GenBank/DDBJ databases">
        <title>Sedimentitalea sp. nov. JM2-8.</title>
        <authorList>
            <person name="Huang J."/>
        </authorList>
    </citation>
    <scope>NUCLEOTIDE SEQUENCE [LARGE SCALE GENOMIC DNA]</scope>
    <source>
        <strain evidence="6">KHS03</strain>
    </source>
</reference>
<keyword evidence="1" id="KW-0732">Signal</keyword>
<dbReference type="Gene3D" id="1.25.40.10">
    <property type="entry name" value="Tetratricopeptide repeat domain"/>
    <property type="match status" value="1"/>
</dbReference>
<evidence type="ECO:0000313" key="5">
    <source>
        <dbReference type="EMBL" id="MDU9002368.1"/>
    </source>
</evidence>
<dbReference type="InterPro" id="IPR011989">
    <property type="entry name" value="ARM-like"/>
</dbReference>
<gene>
    <name evidence="5" type="ORF">QO231_00725</name>
</gene>
<dbReference type="PROSITE" id="PS50005">
    <property type="entry name" value="TPR"/>
    <property type="match status" value="1"/>
</dbReference>
<dbReference type="CDD" id="cd08168">
    <property type="entry name" value="Cytochrom_C3"/>
    <property type="match status" value="1"/>
</dbReference>
<keyword evidence="6" id="KW-1185">Reference proteome</keyword>
<proteinExistence type="predicted"/>
<dbReference type="InterPro" id="IPR036280">
    <property type="entry name" value="Multihaem_cyt_sf"/>
</dbReference>
<dbReference type="InterPro" id="IPR011990">
    <property type="entry name" value="TPR-like_helical_dom_sf"/>
</dbReference>
<dbReference type="EMBL" id="JASMWN010000001">
    <property type="protein sequence ID" value="MDU9002368.1"/>
    <property type="molecule type" value="Genomic_DNA"/>
</dbReference>
<dbReference type="Pfam" id="PF14559">
    <property type="entry name" value="TPR_19"/>
    <property type="match status" value="1"/>
</dbReference>
<dbReference type="SUPFAM" id="SSF48452">
    <property type="entry name" value="TPR-like"/>
    <property type="match status" value="1"/>
</dbReference>
<comment type="caution">
    <text evidence="5">The sequence shown here is derived from an EMBL/GenBank/DDBJ whole genome shotgun (WGS) entry which is preliminary data.</text>
</comment>
<name>A0ABU3V8D8_9RHOB</name>
<dbReference type="InterPro" id="IPR051829">
    <property type="entry name" value="Multiheme_Cytochr_ET"/>
</dbReference>
<dbReference type="Gene3D" id="1.10.1130.10">
    <property type="entry name" value="Flavocytochrome C3, Chain A"/>
    <property type="match status" value="2"/>
</dbReference>
<dbReference type="Gene3D" id="1.25.10.10">
    <property type="entry name" value="Leucine-rich Repeat Variant"/>
    <property type="match status" value="1"/>
</dbReference>
<evidence type="ECO:0000259" key="4">
    <source>
        <dbReference type="Pfam" id="PF13435"/>
    </source>
</evidence>
<dbReference type="InterPro" id="IPR019734">
    <property type="entry name" value="TPR_rpt"/>
</dbReference>
<feature type="repeat" description="TPR" evidence="2">
    <location>
        <begin position="604"/>
        <end position="637"/>
    </location>
</feature>
<dbReference type="SUPFAM" id="SSF48695">
    <property type="entry name" value="Multiheme cytochromes"/>
    <property type="match status" value="1"/>
</dbReference>
<dbReference type="InterPro" id="IPR010177">
    <property type="entry name" value="Paired_CXXCH_1"/>
</dbReference>
<feature type="domain" description="Cytochrome c-552/4" evidence="4">
    <location>
        <begin position="167"/>
        <end position="205"/>
    </location>
</feature>
<keyword evidence="2" id="KW-0802">TPR repeat</keyword>